<dbReference type="PANTHER" id="PTHR34524:SF6">
    <property type="entry name" value="CALCYPHOSINE LIKE"/>
    <property type="match status" value="1"/>
</dbReference>
<feature type="domain" description="EF-hand" evidence="5">
    <location>
        <begin position="894"/>
        <end position="929"/>
    </location>
</feature>
<evidence type="ECO:0000313" key="6">
    <source>
        <dbReference type="EMBL" id="CEL97787.1"/>
    </source>
</evidence>
<name>A0A0G4ELF8_VITBC</name>
<dbReference type="PROSITE" id="PS00018">
    <property type="entry name" value="EF_HAND_1"/>
    <property type="match status" value="3"/>
</dbReference>
<evidence type="ECO:0000256" key="3">
    <source>
        <dbReference type="ARBA" id="ARBA00022837"/>
    </source>
</evidence>
<feature type="compositionally biased region" description="Acidic residues" evidence="4">
    <location>
        <begin position="1032"/>
        <end position="1041"/>
    </location>
</feature>
<protein>
    <recommendedName>
        <fullName evidence="5">EF-hand domain-containing protein</fullName>
    </recommendedName>
</protein>
<dbReference type="EMBL" id="CDMY01000256">
    <property type="protein sequence ID" value="CEL97787.1"/>
    <property type="molecule type" value="Genomic_DNA"/>
</dbReference>
<dbReference type="SMART" id="SM00054">
    <property type="entry name" value="EFh"/>
    <property type="match status" value="5"/>
</dbReference>
<dbReference type="Proteomes" id="UP000041254">
    <property type="component" value="Unassembled WGS sequence"/>
</dbReference>
<accession>A0A0G4ELF8</accession>
<dbReference type="VEuPathDB" id="CryptoDB:Vbra_7708"/>
<dbReference type="GO" id="GO:0005509">
    <property type="term" value="F:calcium ion binding"/>
    <property type="evidence" value="ECO:0007669"/>
    <property type="project" value="InterPro"/>
</dbReference>
<evidence type="ECO:0000313" key="7">
    <source>
        <dbReference type="Proteomes" id="UP000041254"/>
    </source>
</evidence>
<dbReference type="PANTHER" id="PTHR34524">
    <property type="entry name" value="CALCYPHOSIN"/>
    <property type="match status" value="1"/>
</dbReference>
<feature type="compositionally biased region" description="Polar residues" evidence="4">
    <location>
        <begin position="1051"/>
        <end position="1066"/>
    </location>
</feature>
<keyword evidence="7" id="KW-1185">Reference proteome</keyword>
<keyword evidence="2" id="KW-0677">Repeat</keyword>
<dbReference type="InterPro" id="IPR018247">
    <property type="entry name" value="EF_Hand_1_Ca_BS"/>
</dbReference>
<evidence type="ECO:0000256" key="2">
    <source>
        <dbReference type="ARBA" id="ARBA00022737"/>
    </source>
</evidence>
<dbReference type="Gene3D" id="1.10.238.10">
    <property type="entry name" value="EF-hand"/>
    <property type="match status" value="2"/>
</dbReference>
<evidence type="ECO:0000256" key="1">
    <source>
        <dbReference type="ARBA" id="ARBA00022723"/>
    </source>
</evidence>
<keyword evidence="3" id="KW-0106">Calcium</keyword>
<dbReference type="Pfam" id="PF13202">
    <property type="entry name" value="EF-hand_5"/>
    <property type="match status" value="2"/>
</dbReference>
<feature type="region of interest" description="Disordered" evidence="4">
    <location>
        <begin position="1009"/>
        <end position="1077"/>
    </location>
</feature>
<reference evidence="6 7" key="1">
    <citation type="submission" date="2014-11" db="EMBL/GenBank/DDBJ databases">
        <authorList>
            <person name="Zhu J."/>
            <person name="Qi W."/>
            <person name="Song R."/>
        </authorList>
    </citation>
    <scope>NUCLEOTIDE SEQUENCE [LARGE SCALE GENOMIC DNA]</scope>
</reference>
<dbReference type="InterPro" id="IPR051581">
    <property type="entry name" value="Ca-bind"/>
</dbReference>
<proteinExistence type="predicted"/>
<dbReference type="SUPFAM" id="SSF47473">
    <property type="entry name" value="EF-hand"/>
    <property type="match status" value="3"/>
</dbReference>
<sequence length="1103" mass="120445">MPPPPDAEAASDQANRWAWPVRQGAGAPPPALPRAFVNKWLIPLAIGDELTQMVIEGGHTAHESVLEELGKEGEDPPLLVAAAASAAPVECAADRPGARKRVSRCGTSRKAVAPGACGWREPSGCGPDSPQIIAVTVRSHRIGLGSLIQQLDTQGEGVISRTDFVTLLGSLPCTLSATHMAGLACRGRPEGELMVLDEEDEANATGIQKLSRYRRKVQKDRDQRRVIKPALASVKGSRDTVIEDVFWDIDSNQDGFIERRDFENDVSYSLARGDADGAVEVGEQLDRLVRGVEGGDLEWMAPEGGKDSSRAAADQQLYFDFRRLSDLTSALSFAVTRLRDRPSQEEARKVIRALTDLHIAVDTALKEALTPPPPDTEAASNQANRWAWPVRQGAGAPPPASPRAFLNEWLIPLAIGDELTQMVIEGGHTAHESILEELGKEGEDAPLCSLLQRHRLHQSSALLAALAPGKEEGVSMRHIRDRLSRQARVDGGSRVGAALTALKIIAETVRSHRIGLGSLIQQLDTQGEGVISRTDFVTLLGSLPCTLSATHMAGLACVFSSPSAPGWILCGPFIREVAACQRGRPWEGELMALDEEDEANATGIQKLSRYLRKVQKDRDQRRVIKPALASVKGSRDAVIEDVFWDIDSNQDGFIERRDFEKYFVLRKVGWTAGEMAAMWQFLVDFTQPPAVHQAAAYPSDSQGGGAGARVDFEAFKEAMLYVDPSEALQRSCELVEENEALKREVDRITKELTVAKEAAIARKTKTSETDPKSACGWREPSGCGPDSPQIIAVTVRSHRIGLGSLIQQLDTQGEGVISRTDFVTLLGVDPLRPLHSRGAACQRGRPEGELMVLDEEDEANATGIQKLSRYRRKVQKDRDQRRVIKPALASVKGSRDTVIEDVFWDIDSNQDGFIERRDFEKYFVLRKVGWTAGEMAAMWQFLVDFTQPPAVHQAAAYPSDTQGGGAGARVDFEAFKEAMLYVDPSEALQPSCELVEENEALKREVDTYPAYTEAEGQSSSSHMSGDKRGEDHDGDDEEDNVTSDRYRSRGSDSPSASAQTPRSASVGSERMWGLTEGSMATEMGTQYLRCLGASSFPSQGRRC</sequence>
<feature type="domain" description="EF-hand" evidence="5">
    <location>
        <begin position="634"/>
        <end position="669"/>
    </location>
</feature>
<dbReference type="InParanoid" id="A0A0G4ELF8"/>
<evidence type="ECO:0000259" key="5">
    <source>
        <dbReference type="PROSITE" id="PS50222"/>
    </source>
</evidence>
<dbReference type="InterPro" id="IPR011992">
    <property type="entry name" value="EF-hand-dom_pair"/>
</dbReference>
<organism evidence="6 7">
    <name type="scientific">Vitrella brassicaformis (strain CCMP3155)</name>
    <dbReference type="NCBI Taxonomy" id="1169540"/>
    <lineage>
        <taxon>Eukaryota</taxon>
        <taxon>Sar</taxon>
        <taxon>Alveolata</taxon>
        <taxon>Colpodellida</taxon>
        <taxon>Vitrellaceae</taxon>
        <taxon>Vitrella</taxon>
    </lineage>
</organism>
<feature type="region of interest" description="Disordered" evidence="4">
    <location>
        <begin position="763"/>
        <end position="783"/>
    </location>
</feature>
<keyword evidence="1" id="KW-0479">Metal-binding</keyword>
<dbReference type="InterPro" id="IPR002048">
    <property type="entry name" value="EF_hand_dom"/>
</dbReference>
<gene>
    <name evidence="6" type="ORF">Vbra_7708</name>
</gene>
<dbReference type="AlphaFoldDB" id="A0A0G4ELF8"/>
<dbReference type="PROSITE" id="PS50222">
    <property type="entry name" value="EF_HAND_2"/>
    <property type="match status" value="2"/>
</dbReference>
<evidence type="ECO:0000256" key="4">
    <source>
        <dbReference type="SAM" id="MobiDB-lite"/>
    </source>
</evidence>